<keyword evidence="2" id="KW-1003">Cell membrane</keyword>
<dbReference type="AlphaFoldDB" id="V7HW56"/>
<dbReference type="InterPro" id="IPR007168">
    <property type="entry name" value="Phageshock_PspC_N"/>
</dbReference>
<evidence type="ECO:0000256" key="4">
    <source>
        <dbReference type="ARBA" id="ARBA00022989"/>
    </source>
</evidence>
<feature type="domain" description="Phage shock protein PspC N-terminal" evidence="7">
    <location>
        <begin position="14"/>
        <end position="72"/>
    </location>
</feature>
<dbReference type="PATRIC" id="fig|1392007.3.peg.1782"/>
<evidence type="ECO:0000256" key="6">
    <source>
        <dbReference type="SAM" id="Phobius"/>
    </source>
</evidence>
<feature type="transmembrane region" description="Helical" evidence="6">
    <location>
        <begin position="43"/>
        <end position="70"/>
    </location>
</feature>
<gene>
    <name evidence="8" type="ORF">LEQ_0144</name>
</gene>
<sequence length="96" mass="10729">MSIKIKEKKTMAKKKLMKSNDRIVSGVFGGIAEYFGWEKTLTRLVGAVLIIFPGNVFLGILLYVVAAMVMPDKAGYDDNREEDETIIEGEFKPKGK</sequence>
<accession>V7HW56</accession>
<dbReference type="InterPro" id="IPR052027">
    <property type="entry name" value="PspC"/>
</dbReference>
<dbReference type="EMBL" id="AWWH01000184">
    <property type="protein sequence ID" value="ETA73423.1"/>
    <property type="molecule type" value="Genomic_DNA"/>
</dbReference>
<comment type="subcellular location">
    <subcellularLocation>
        <location evidence="1">Cell membrane</location>
        <topology evidence="1">Single-pass membrane protein</topology>
    </subcellularLocation>
</comment>
<keyword evidence="4 6" id="KW-1133">Transmembrane helix</keyword>
<protein>
    <submittedName>
        <fullName evidence="8">PHAGE SHOCK stress-responsive transcriptional regulator PspC</fullName>
    </submittedName>
</protein>
<name>V7HW56_9LACO</name>
<proteinExistence type="predicted"/>
<keyword evidence="5 6" id="KW-0472">Membrane</keyword>
<evidence type="ECO:0000313" key="8">
    <source>
        <dbReference type="EMBL" id="ETA73423.1"/>
    </source>
</evidence>
<keyword evidence="9" id="KW-1185">Reference proteome</keyword>
<evidence type="ECO:0000256" key="3">
    <source>
        <dbReference type="ARBA" id="ARBA00022692"/>
    </source>
</evidence>
<dbReference type="PANTHER" id="PTHR33885:SF3">
    <property type="entry name" value="PHAGE SHOCK PROTEIN C"/>
    <property type="match status" value="1"/>
</dbReference>
<keyword evidence="3 6" id="KW-0812">Transmembrane</keyword>
<organism evidence="8 9">
    <name type="scientific">Ligilactobacillus equi DPC 6820</name>
    <dbReference type="NCBI Taxonomy" id="1392007"/>
    <lineage>
        <taxon>Bacteria</taxon>
        <taxon>Bacillati</taxon>
        <taxon>Bacillota</taxon>
        <taxon>Bacilli</taxon>
        <taxon>Lactobacillales</taxon>
        <taxon>Lactobacillaceae</taxon>
        <taxon>Ligilactobacillus</taxon>
    </lineage>
</organism>
<dbReference type="Pfam" id="PF04024">
    <property type="entry name" value="PspC"/>
    <property type="match status" value="1"/>
</dbReference>
<dbReference type="PANTHER" id="PTHR33885">
    <property type="entry name" value="PHAGE SHOCK PROTEIN C"/>
    <property type="match status" value="1"/>
</dbReference>
<comment type="caution">
    <text evidence="8">The sequence shown here is derived from an EMBL/GenBank/DDBJ whole genome shotgun (WGS) entry which is preliminary data.</text>
</comment>
<evidence type="ECO:0000256" key="5">
    <source>
        <dbReference type="ARBA" id="ARBA00023136"/>
    </source>
</evidence>
<evidence type="ECO:0000259" key="7">
    <source>
        <dbReference type="Pfam" id="PF04024"/>
    </source>
</evidence>
<evidence type="ECO:0000256" key="2">
    <source>
        <dbReference type="ARBA" id="ARBA00022475"/>
    </source>
</evidence>
<evidence type="ECO:0000313" key="9">
    <source>
        <dbReference type="Proteomes" id="UP000018559"/>
    </source>
</evidence>
<reference evidence="8 9" key="1">
    <citation type="journal article" date="2014" name="Genome Announc.">
        <title>The Genome of the Predominant Equine Lactobacillus Species, Lactobacillus equi, Is Reflective of Its Lifestyle Adaptations to an Herbivorous Host.</title>
        <authorList>
            <person name="O'Donnell M.M."/>
            <person name="Harris H.M."/>
            <person name="O'Toole P.W."/>
            <person name="Ross R.P."/>
        </authorList>
    </citation>
    <scope>NUCLEOTIDE SEQUENCE [LARGE SCALE GENOMIC DNA]</scope>
    <source>
        <strain evidence="8 9">DPC 6820</strain>
    </source>
</reference>
<dbReference type="GO" id="GO:0005886">
    <property type="term" value="C:plasma membrane"/>
    <property type="evidence" value="ECO:0007669"/>
    <property type="project" value="UniProtKB-SubCell"/>
</dbReference>
<evidence type="ECO:0000256" key="1">
    <source>
        <dbReference type="ARBA" id="ARBA00004162"/>
    </source>
</evidence>
<dbReference type="Proteomes" id="UP000018559">
    <property type="component" value="Unassembled WGS sequence"/>
</dbReference>